<feature type="compositionally biased region" description="Low complexity" evidence="1">
    <location>
        <begin position="36"/>
        <end position="61"/>
    </location>
</feature>
<gene>
    <name evidence="2" type="ORF">ACFQLX_14860</name>
</gene>
<evidence type="ECO:0000313" key="2">
    <source>
        <dbReference type="EMBL" id="MFC7219441.1"/>
    </source>
</evidence>
<proteinExistence type="predicted"/>
<keyword evidence="3" id="KW-1185">Reference proteome</keyword>
<reference evidence="3" key="1">
    <citation type="journal article" date="2019" name="Int. J. Syst. Evol. Microbiol.">
        <title>The Global Catalogue of Microorganisms (GCM) 10K type strain sequencing project: providing services to taxonomists for standard genome sequencing and annotation.</title>
        <authorList>
            <consortium name="The Broad Institute Genomics Platform"/>
            <consortium name="The Broad Institute Genome Sequencing Center for Infectious Disease"/>
            <person name="Wu L."/>
            <person name="Ma J."/>
        </authorList>
    </citation>
    <scope>NUCLEOTIDE SEQUENCE [LARGE SCALE GENOMIC DNA]</scope>
    <source>
        <strain evidence="3">CGMCC 1.13681</strain>
    </source>
</reference>
<accession>A0ABW2GJW2</accession>
<organism evidence="2 3">
    <name type="scientific">Streptomyces polyrhachis</name>
    <dbReference type="NCBI Taxonomy" id="1282885"/>
    <lineage>
        <taxon>Bacteria</taxon>
        <taxon>Bacillati</taxon>
        <taxon>Actinomycetota</taxon>
        <taxon>Actinomycetes</taxon>
        <taxon>Kitasatosporales</taxon>
        <taxon>Streptomycetaceae</taxon>
        <taxon>Streptomyces</taxon>
    </lineage>
</organism>
<dbReference type="RefSeq" id="WP_386415140.1">
    <property type="nucleotide sequence ID" value="NZ_JBHSZO010000021.1"/>
</dbReference>
<evidence type="ECO:0000256" key="1">
    <source>
        <dbReference type="SAM" id="MobiDB-lite"/>
    </source>
</evidence>
<protein>
    <submittedName>
        <fullName evidence="2">Uncharacterized protein</fullName>
    </submittedName>
</protein>
<feature type="region of interest" description="Disordered" evidence="1">
    <location>
        <begin position="35"/>
        <end position="61"/>
    </location>
</feature>
<comment type="caution">
    <text evidence="2">The sequence shown here is derived from an EMBL/GenBank/DDBJ whole genome shotgun (WGS) entry which is preliminary data.</text>
</comment>
<dbReference type="Proteomes" id="UP001596413">
    <property type="component" value="Unassembled WGS sequence"/>
</dbReference>
<dbReference type="EMBL" id="JBHSZO010000021">
    <property type="protein sequence ID" value="MFC7219441.1"/>
    <property type="molecule type" value="Genomic_DNA"/>
</dbReference>
<sequence>MYVLLIPALLPFLLLGTLIGLSWLEDRLLPARTDQAPAPADRALRAEPAAPRPDAGPRRAA</sequence>
<evidence type="ECO:0000313" key="3">
    <source>
        <dbReference type="Proteomes" id="UP001596413"/>
    </source>
</evidence>
<name>A0ABW2GJW2_9ACTN</name>